<comment type="caution">
    <text evidence="1">The sequence shown here is derived from an EMBL/GenBank/DDBJ whole genome shotgun (WGS) entry which is preliminary data.</text>
</comment>
<protein>
    <submittedName>
        <fullName evidence="1">Uncharacterized protein</fullName>
    </submittedName>
</protein>
<name>A0A370GVZ7_9BACI</name>
<accession>A0A370GVZ7</accession>
<evidence type="ECO:0000313" key="2">
    <source>
        <dbReference type="Proteomes" id="UP000255326"/>
    </source>
</evidence>
<dbReference type="EMBL" id="QQAY01000001">
    <property type="protein sequence ID" value="RDI47711.1"/>
    <property type="molecule type" value="Genomic_DNA"/>
</dbReference>
<sequence length="105" mass="11867">MDENMEKLIEQAVKKYVQNFFQNEGDGKTNLYEGQSVIHIDNGNLPIVLLYLFLNSQKTSAPSPSYGTPSHLSGIANSLDQFSLEQKQQFEDLLSELRQKEKDGS</sequence>
<dbReference type="OrthoDB" id="9864077at2"/>
<dbReference type="AlphaFoldDB" id="A0A370GVZ7"/>
<dbReference type="Proteomes" id="UP000255326">
    <property type="component" value="Unassembled WGS sequence"/>
</dbReference>
<evidence type="ECO:0000313" key="1">
    <source>
        <dbReference type="EMBL" id="RDI47711.1"/>
    </source>
</evidence>
<organism evidence="1 2">
    <name type="scientific">Falsibacillus pallidus</name>
    <dbReference type="NCBI Taxonomy" id="493781"/>
    <lineage>
        <taxon>Bacteria</taxon>
        <taxon>Bacillati</taxon>
        <taxon>Bacillota</taxon>
        <taxon>Bacilli</taxon>
        <taxon>Bacillales</taxon>
        <taxon>Bacillaceae</taxon>
        <taxon>Falsibacillus</taxon>
    </lineage>
</organism>
<gene>
    <name evidence="1" type="ORF">DFR59_101373</name>
</gene>
<reference evidence="1 2" key="1">
    <citation type="submission" date="2018-07" db="EMBL/GenBank/DDBJ databases">
        <title>Genomic Encyclopedia of Type Strains, Phase IV (KMG-IV): sequencing the most valuable type-strain genomes for metagenomic binning, comparative biology and taxonomic classification.</title>
        <authorList>
            <person name="Goeker M."/>
        </authorList>
    </citation>
    <scope>NUCLEOTIDE SEQUENCE [LARGE SCALE GENOMIC DNA]</scope>
    <source>
        <strain evidence="1 2">DSM 25281</strain>
    </source>
</reference>
<dbReference type="RefSeq" id="WP_114743918.1">
    <property type="nucleotide sequence ID" value="NZ_QQAY01000001.1"/>
</dbReference>
<proteinExistence type="predicted"/>
<keyword evidence="2" id="KW-1185">Reference proteome</keyword>